<evidence type="ECO:0000313" key="3">
    <source>
        <dbReference type="Proteomes" id="UP000267804"/>
    </source>
</evidence>
<reference evidence="2 3" key="1">
    <citation type="submission" date="2017-10" db="EMBL/GenBank/DDBJ databases">
        <title>Integration of genomic and chemical information greatly accelerates assignment of the full stereostructure of myelolactone, a potent inhibitor of myeloma from a marine-derived Micromonospora.</title>
        <authorList>
            <person name="Kim M.C."/>
            <person name="Machado H."/>
            <person name="Jensen P.R."/>
            <person name="Fenical W."/>
        </authorList>
    </citation>
    <scope>NUCLEOTIDE SEQUENCE [LARGE SCALE GENOMIC DNA]</scope>
    <source>
        <strain evidence="2 3">CNY-010</strain>
    </source>
</reference>
<feature type="compositionally biased region" description="Pro residues" evidence="1">
    <location>
        <begin position="527"/>
        <end position="538"/>
    </location>
</feature>
<feature type="compositionally biased region" description="Pro residues" evidence="1">
    <location>
        <begin position="487"/>
        <end position="518"/>
    </location>
</feature>
<sequence length="550" mass="55783">MVDLDAAIGFVVAHGDAVDRARLSRLRSGAPAPPDVLDAAEAGQATGGGWPAVLDGEVASVDATCFRLAELDDLGALGRPAARHALDWLAARQLPDGGWDEDPSLAGLAPEWATPGDPEARLYQTANAGFWLTVAGLDARAAGPLDHRVGGAYAGVVQAAAQTLAAQLAPDGSWPSFLPAGWLAAAVLHRQQMYYESARIQAVLADRIPRMSPADVAWLAATLRRVDVGEEQWLLVSARRRLAETQRSDGGWDSDDGHQFDVHTTLRAIRACRPNTPEAPVSGAPFVVPQTAELPAPPAVPVPRPRRVPASASPPRVPESASPPSASPPSASVPPLPAPARPLTGPAEASAASAGPDLDPSSRRGSEPSAGRDPESSAGFGSDLSSSFGTDPSAGSGIAPAPSVGPDGAPDLFPARALGPQTWFRPDVEPDATPGSGAASDPPAGVEVPAGPDSGQGPWSAWIVTPDLLPGESTGPAVQPVADLLPGPVPPALPPAVAVPPAAPVPPGLPPLVMPPSEPTAQVIAAPPQPGTTPPVDPTTPADGDPLPIA</sequence>
<dbReference type="SUPFAM" id="SSF48239">
    <property type="entry name" value="Terpenoid cyclases/Protein prenyltransferases"/>
    <property type="match status" value="1"/>
</dbReference>
<evidence type="ECO:0000256" key="1">
    <source>
        <dbReference type="SAM" id="MobiDB-lite"/>
    </source>
</evidence>
<dbReference type="Gene3D" id="1.50.10.20">
    <property type="match status" value="1"/>
</dbReference>
<accession>A0A386WU17</accession>
<evidence type="ECO:0000313" key="2">
    <source>
        <dbReference type="EMBL" id="AYF31522.1"/>
    </source>
</evidence>
<organism evidence="2 3">
    <name type="scientific">Micromonospora tulbaghiae</name>
    <dbReference type="NCBI Taxonomy" id="479978"/>
    <lineage>
        <taxon>Bacteria</taxon>
        <taxon>Bacillati</taxon>
        <taxon>Actinomycetota</taxon>
        <taxon>Actinomycetes</taxon>
        <taxon>Micromonosporales</taxon>
        <taxon>Micromonosporaceae</taxon>
        <taxon>Micromonospora</taxon>
    </lineage>
</organism>
<feature type="compositionally biased region" description="Low complexity" evidence="1">
    <location>
        <begin position="341"/>
        <end position="356"/>
    </location>
</feature>
<protein>
    <recommendedName>
        <fullName evidence="4">Prenyltransferase and squalene oxidase repeat-containing protein</fullName>
    </recommendedName>
</protein>
<dbReference type="EMBL" id="CP024087">
    <property type="protein sequence ID" value="AYF31522.1"/>
    <property type="molecule type" value="Genomic_DNA"/>
</dbReference>
<feature type="compositionally biased region" description="Pro residues" evidence="1">
    <location>
        <begin position="325"/>
        <end position="340"/>
    </location>
</feature>
<feature type="region of interest" description="Disordered" evidence="1">
    <location>
        <begin position="296"/>
        <end position="550"/>
    </location>
</feature>
<feature type="compositionally biased region" description="Low complexity" evidence="1">
    <location>
        <begin position="376"/>
        <end position="389"/>
    </location>
</feature>
<name>A0A386WU17_9ACTN</name>
<gene>
    <name evidence="2" type="ORF">CSH63_29555</name>
</gene>
<feature type="compositionally biased region" description="Low complexity" evidence="1">
    <location>
        <begin position="539"/>
        <end position="550"/>
    </location>
</feature>
<feature type="compositionally biased region" description="Low complexity" evidence="1">
    <location>
        <begin position="308"/>
        <end position="324"/>
    </location>
</feature>
<dbReference type="KEGG" id="mtua:CSH63_29555"/>
<dbReference type="Proteomes" id="UP000267804">
    <property type="component" value="Chromosome"/>
</dbReference>
<proteinExistence type="predicted"/>
<evidence type="ECO:0008006" key="4">
    <source>
        <dbReference type="Google" id="ProtNLM"/>
    </source>
</evidence>
<dbReference type="AlphaFoldDB" id="A0A386WU17"/>
<dbReference type="InterPro" id="IPR008930">
    <property type="entry name" value="Terpenoid_cyclase/PrenylTrfase"/>
</dbReference>
<feature type="compositionally biased region" description="Basic and acidic residues" evidence="1">
    <location>
        <begin position="360"/>
        <end position="375"/>
    </location>
</feature>